<dbReference type="Pfam" id="PF13202">
    <property type="entry name" value="EF-hand_5"/>
    <property type="match status" value="1"/>
</dbReference>
<evidence type="ECO:0000256" key="3">
    <source>
        <dbReference type="ARBA" id="ARBA00022837"/>
    </source>
</evidence>
<keyword evidence="1" id="KW-0479">Metal-binding</keyword>
<dbReference type="SUPFAM" id="SSF47473">
    <property type="entry name" value="EF-hand"/>
    <property type="match status" value="2"/>
</dbReference>
<evidence type="ECO:0000256" key="2">
    <source>
        <dbReference type="ARBA" id="ARBA00022737"/>
    </source>
</evidence>
<keyword evidence="2" id="KW-0677">Repeat</keyword>
<feature type="domain" description="EF-hand" evidence="4">
    <location>
        <begin position="128"/>
        <end position="163"/>
    </location>
</feature>
<gene>
    <name evidence="5" type="ORF">BSP0115_LOCUS10831</name>
</gene>
<evidence type="ECO:0000259" key="4">
    <source>
        <dbReference type="PROSITE" id="PS50222"/>
    </source>
</evidence>
<dbReference type="PROSITE" id="PS00018">
    <property type="entry name" value="EF_HAND_1"/>
    <property type="match status" value="5"/>
</dbReference>
<keyword evidence="3" id="KW-0106">Calcium</keyword>
<dbReference type="CDD" id="cd00051">
    <property type="entry name" value="EFh"/>
    <property type="match status" value="2"/>
</dbReference>
<feature type="domain" description="EF-hand" evidence="4">
    <location>
        <begin position="32"/>
        <end position="67"/>
    </location>
</feature>
<feature type="domain" description="EF-hand" evidence="4">
    <location>
        <begin position="68"/>
        <end position="103"/>
    </location>
</feature>
<dbReference type="EMBL" id="HBFS01016166">
    <property type="protein sequence ID" value="CAD8917570.1"/>
    <property type="molecule type" value="Transcribed_RNA"/>
</dbReference>
<dbReference type="AlphaFoldDB" id="A0A7S1CH19"/>
<proteinExistence type="predicted"/>
<evidence type="ECO:0000256" key="1">
    <source>
        <dbReference type="ARBA" id="ARBA00022723"/>
    </source>
</evidence>
<protein>
    <recommendedName>
        <fullName evidence="4">EF-hand domain-containing protein</fullName>
    </recommendedName>
</protein>
<dbReference type="InterPro" id="IPR002048">
    <property type="entry name" value="EF_hand_dom"/>
</dbReference>
<dbReference type="InterPro" id="IPR051581">
    <property type="entry name" value="Ca-bind"/>
</dbReference>
<dbReference type="SMART" id="SM00054">
    <property type="entry name" value="EFh"/>
    <property type="match status" value="4"/>
</dbReference>
<dbReference type="PANTHER" id="PTHR34524">
    <property type="entry name" value="CALCYPHOSIN"/>
    <property type="match status" value="1"/>
</dbReference>
<dbReference type="Gene3D" id="1.10.238.10">
    <property type="entry name" value="EF-hand"/>
    <property type="match status" value="3"/>
</dbReference>
<name>A0A7S1CH19_9STRA</name>
<reference evidence="5" key="1">
    <citation type="submission" date="2021-01" db="EMBL/GenBank/DDBJ databases">
        <authorList>
            <person name="Corre E."/>
            <person name="Pelletier E."/>
            <person name="Niang G."/>
            <person name="Scheremetjew M."/>
            <person name="Finn R."/>
            <person name="Kale V."/>
            <person name="Holt S."/>
            <person name="Cochrane G."/>
            <person name="Meng A."/>
            <person name="Brown T."/>
            <person name="Cohen L."/>
        </authorList>
    </citation>
    <scope>NUCLEOTIDE SEQUENCE</scope>
    <source>
        <strain evidence="5">Ms1</strain>
    </source>
</reference>
<dbReference type="PANTHER" id="PTHR34524:SF6">
    <property type="entry name" value="CALCYPHOSINE LIKE"/>
    <property type="match status" value="1"/>
</dbReference>
<dbReference type="InterPro" id="IPR018247">
    <property type="entry name" value="EF_Hand_1_Ca_BS"/>
</dbReference>
<accession>A0A7S1CH19</accession>
<dbReference type="Pfam" id="PF00036">
    <property type="entry name" value="EF-hand_1"/>
    <property type="match status" value="1"/>
</dbReference>
<dbReference type="Pfam" id="PF13499">
    <property type="entry name" value="EF-hand_7"/>
    <property type="match status" value="1"/>
</dbReference>
<evidence type="ECO:0000313" key="5">
    <source>
        <dbReference type="EMBL" id="CAD8917570.1"/>
    </source>
</evidence>
<feature type="domain" description="EF-hand" evidence="4">
    <location>
        <begin position="164"/>
        <end position="199"/>
    </location>
</feature>
<dbReference type="InterPro" id="IPR011992">
    <property type="entry name" value="EF-hand-dom_pair"/>
</dbReference>
<organism evidence="5">
    <name type="scientific">Bicosoecida sp. CB-2014</name>
    <dbReference type="NCBI Taxonomy" id="1486930"/>
    <lineage>
        <taxon>Eukaryota</taxon>
        <taxon>Sar</taxon>
        <taxon>Stramenopiles</taxon>
        <taxon>Bigyra</taxon>
        <taxon>Opalozoa</taxon>
        <taxon>Bicosoecida</taxon>
    </lineage>
</organism>
<sequence length="359" mass="40003">MASMGMDSKVDDLEARLRTKVESLSGFADEETQAAKLDAVFRHFDSDKSGFISFDEYNAALVRLNFVGVQAAVAALFDRYDADGSGVLSYGEFSACLFNLKPNVAGNPETRSAVERVRRVIAERGGLNGIRTLARIMATMDDSGNRKLDRDEFKYGLRDYGLELPEKDFDKVLTAFDRNGDGVIDFDEFLRGVRGKLNKRRRDLILMAYDVLDKDGSGIVDRRDIEAAYDVSQNPDVVSGKKTADEALTEFMSQWEGATTTDGIITREEFLDYYKDVSASVDDDDYFELMIRNAWHISGGEGWAENTSCLRVLVVHTDSSEEVVEITDDLGLRADDMPAIKARLRRQGVKNIAAVKLGM</sequence>
<dbReference type="GO" id="GO:0005509">
    <property type="term" value="F:calcium ion binding"/>
    <property type="evidence" value="ECO:0007669"/>
    <property type="project" value="InterPro"/>
</dbReference>
<dbReference type="PROSITE" id="PS50222">
    <property type="entry name" value="EF_HAND_2"/>
    <property type="match status" value="4"/>
</dbReference>